<evidence type="ECO:0000313" key="4">
    <source>
        <dbReference type="Proteomes" id="UP000095598"/>
    </source>
</evidence>
<proteinExistence type="predicted"/>
<gene>
    <name evidence="1" type="ORF">ERS852425_03306</name>
    <name evidence="2" type="ORF">ERS852520_00385</name>
</gene>
<reference evidence="3 4" key="1">
    <citation type="submission" date="2015-09" db="EMBL/GenBank/DDBJ databases">
        <authorList>
            <consortium name="Pathogen Informatics"/>
        </authorList>
    </citation>
    <scope>NUCLEOTIDE SEQUENCE [LARGE SCALE GENOMIC DNA]</scope>
    <source>
        <strain evidence="1 4">2789STDY5608868</strain>
        <strain evidence="2 3">2789STDY5834908</strain>
    </source>
</reference>
<dbReference type="EMBL" id="CZAU01000002">
    <property type="protein sequence ID" value="CUP00067.1"/>
    <property type="molecule type" value="Genomic_DNA"/>
</dbReference>
<accession>A0A174JQH9</accession>
<evidence type="ECO:0000313" key="3">
    <source>
        <dbReference type="Proteomes" id="UP000095564"/>
    </source>
</evidence>
<sequence length="117" mass="13804">MIKNLWKHITLTCGNGHTEEVVMDLKQGPLSLFYACPKYYPENRKEKERACANRLNLVDFEKMLDHMTEKIEKGMDQGIEVNLTGYQYRDRKGTQYTVLRHSKDDLKIEVLNRRALK</sequence>
<evidence type="ECO:0000313" key="2">
    <source>
        <dbReference type="EMBL" id="CUP00067.1"/>
    </source>
</evidence>
<protein>
    <submittedName>
        <fullName evidence="2">Uncharacterized protein</fullName>
    </submittedName>
</protein>
<dbReference type="EMBL" id="CYXT01000048">
    <property type="protein sequence ID" value="CUN20223.1"/>
    <property type="molecule type" value="Genomic_DNA"/>
</dbReference>
<dbReference type="Proteomes" id="UP000095598">
    <property type="component" value="Unassembled WGS sequence"/>
</dbReference>
<dbReference type="RefSeq" id="WP_044922620.1">
    <property type="nucleotide sequence ID" value="NZ_CYXT01000048.1"/>
</dbReference>
<evidence type="ECO:0000313" key="1">
    <source>
        <dbReference type="EMBL" id="CUN20223.1"/>
    </source>
</evidence>
<dbReference type="OrthoDB" id="2067232at2"/>
<name>A0A174JQH9_ANAHA</name>
<dbReference type="AlphaFoldDB" id="A0A174JQH9"/>
<dbReference type="Proteomes" id="UP000095564">
    <property type="component" value="Unassembled WGS sequence"/>
</dbReference>
<organism evidence="2 3">
    <name type="scientific">Anaerostipes hadrus</name>
    <dbReference type="NCBI Taxonomy" id="649756"/>
    <lineage>
        <taxon>Bacteria</taxon>
        <taxon>Bacillati</taxon>
        <taxon>Bacillota</taxon>
        <taxon>Clostridia</taxon>
        <taxon>Lachnospirales</taxon>
        <taxon>Lachnospiraceae</taxon>
        <taxon>Anaerostipes</taxon>
    </lineage>
</organism>